<protein>
    <submittedName>
        <fullName evidence="7">Protein HYPER-SENSITIVITY-RELATED 4-like</fullName>
    </submittedName>
</protein>
<evidence type="ECO:0000313" key="7">
    <source>
        <dbReference type="RefSeq" id="XP_018821115.1"/>
    </source>
</evidence>
<evidence type="ECO:0000256" key="1">
    <source>
        <dbReference type="ARBA" id="ARBA00001946"/>
    </source>
</evidence>
<dbReference type="PANTHER" id="PTHR23070">
    <property type="entry name" value="BCS1 AAA-TYPE ATPASE"/>
    <property type="match status" value="1"/>
</dbReference>
<evidence type="ECO:0000313" key="6">
    <source>
        <dbReference type="Proteomes" id="UP000235220"/>
    </source>
</evidence>
<dbReference type="OrthoDB" id="10251412at2759"/>
<dbReference type="InterPro" id="IPR058017">
    <property type="entry name" value="At3g28540-like_C"/>
</dbReference>
<dbReference type="Pfam" id="PF25568">
    <property type="entry name" value="AAA_lid_At3g28540"/>
    <property type="match status" value="1"/>
</dbReference>
<dbReference type="InterPro" id="IPR027417">
    <property type="entry name" value="P-loop_NTPase"/>
</dbReference>
<dbReference type="KEGG" id="jre:108991354"/>
<keyword evidence="6" id="KW-1185">Reference proteome</keyword>
<dbReference type="SMART" id="SM00382">
    <property type="entry name" value="AAA"/>
    <property type="match status" value="1"/>
</dbReference>
<evidence type="ECO:0000256" key="5">
    <source>
        <dbReference type="ARBA" id="ARBA00049360"/>
    </source>
</evidence>
<dbReference type="Pfam" id="PF00004">
    <property type="entry name" value="AAA"/>
    <property type="match status" value="1"/>
</dbReference>
<evidence type="ECO:0000256" key="2">
    <source>
        <dbReference type="ARBA" id="ARBA00007448"/>
    </source>
</evidence>
<dbReference type="Gene3D" id="6.10.280.40">
    <property type="match status" value="1"/>
</dbReference>
<dbReference type="InterPro" id="IPR025753">
    <property type="entry name" value="AAA_N_dom"/>
</dbReference>
<comment type="similarity">
    <text evidence="2">Belongs to the AAA ATPase family. BCS1 subfamily.</text>
</comment>
<dbReference type="CDD" id="cd19510">
    <property type="entry name" value="RecA-like_BCS1"/>
    <property type="match status" value="1"/>
</dbReference>
<gene>
    <name evidence="7" type="primary">LOC108991354</name>
</gene>
<evidence type="ECO:0000256" key="4">
    <source>
        <dbReference type="ARBA" id="ARBA00022842"/>
    </source>
</evidence>
<dbReference type="Pfam" id="PF14363">
    <property type="entry name" value="AAA_assoc"/>
    <property type="match status" value="1"/>
</dbReference>
<dbReference type="GO" id="GO:0016887">
    <property type="term" value="F:ATP hydrolysis activity"/>
    <property type="evidence" value="ECO:0007669"/>
    <property type="project" value="InterPro"/>
</dbReference>
<name>A0A2I4ENY9_JUGRE</name>
<sequence>MVPIKTFLQNQSMIISVATSLAASTILVRNIANDLLPEAVHEYFQKLSTRLSSQLTVVIDEFEGLTQNQMFEAANVYLARKLSPSTLRIKVHKPQKEEELAVAIDTDQELVDFYKGVKFGWVLASSRIDMPDSNKKRNPNALSRPELRRFKLRFHKQHRDMALSSYLPHILQQAKAITEETKTVKIYTIDYNGTDYWSSINLDHPATFDTMAMDPDTKKALMEDLDRFTVRKEYYRRVGKAWKRGYLLYGPPGTGKSSLVAAMANYLKFDIYDMDLREVQCNSDLRRLLIGTGSRSILVIEDIDCSAELQNRDLEKEAKSEEDGKITLSSLLNFIDGLWSSCGDEKIIVFTTNHKDRLDPALLRPGRMDVHLKMSYCSFSGFRTLASNYLQIQEYPLFGDIEELLEKTETTPAEVARELMKSDDAKVALQGLIKFLQSKKDETGQIQ</sequence>
<organism evidence="6 7">
    <name type="scientific">Juglans regia</name>
    <name type="common">English walnut</name>
    <dbReference type="NCBI Taxonomy" id="51240"/>
    <lineage>
        <taxon>Eukaryota</taxon>
        <taxon>Viridiplantae</taxon>
        <taxon>Streptophyta</taxon>
        <taxon>Embryophyta</taxon>
        <taxon>Tracheophyta</taxon>
        <taxon>Spermatophyta</taxon>
        <taxon>Magnoliopsida</taxon>
        <taxon>eudicotyledons</taxon>
        <taxon>Gunneridae</taxon>
        <taxon>Pentapetalae</taxon>
        <taxon>rosids</taxon>
        <taxon>fabids</taxon>
        <taxon>Fagales</taxon>
        <taxon>Juglandaceae</taxon>
        <taxon>Juglans</taxon>
    </lineage>
</organism>
<dbReference type="RefSeq" id="XP_018821115.1">
    <property type="nucleotide sequence ID" value="XM_018965570.2"/>
</dbReference>
<evidence type="ECO:0000256" key="3">
    <source>
        <dbReference type="ARBA" id="ARBA00022801"/>
    </source>
</evidence>
<comment type="cofactor">
    <cofactor evidence="1">
        <name>Mg(2+)</name>
        <dbReference type="ChEBI" id="CHEBI:18420"/>
    </cofactor>
</comment>
<reference evidence="7" key="1">
    <citation type="submission" date="2025-08" db="UniProtKB">
        <authorList>
            <consortium name="RefSeq"/>
        </authorList>
    </citation>
    <scope>IDENTIFICATION</scope>
    <source>
        <tissue evidence="7">Leaves</tissue>
    </source>
</reference>
<dbReference type="Gramene" id="Jr11_20990_p1">
    <property type="protein sequence ID" value="cds.Jr11_20990_p1"/>
    <property type="gene ID" value="Jr11_20990"/>
</dbReference>
<dbReference type="GeneID" id="108991354"/>
<comment type="catalytic activity">
    <reaction evidence="5">
        <text>ATP + H2O = ADP + phosphate + H(+)</text>
        <dbReference type="Rhea" id="RHEA:13065"/>
        <dbReference type="ChEBI" id="CHEBI:15377"/>
        <dbReference type="ChEBI" id="CHEBI:15378"/>
        <dbReference type="ChEBI" id="CHEBI:30616"/>
        <dbReference type="ChEBI" id="CHEBI:43474"/>
        <dbReference type="ChEBI" id="CHEBI:456216"/>
    </reaction>
</comment>
<proteinExistence type="inferred from homology"/>
<dbReference type="InterPro" id="IPR050747">
    <property type="entry name" value="Mitochondrial_chaperone_BCS1"/>
</dbReference>
<keyword evidence="4" id="KW-0460">Magnesium</keyword>
<dbReference type="SUPFAM" id="SSF52540">
    <property type="entry name" value="P-loop containing nucleoside triphosphate hydrolases"/>
    <property type="match status" value="1"/>
</dbReference>
<dbReference type="InterPro" id="IPR003593">
    <property type="entry name" value="AAA+_ATPase"/>
</dbReference>
<dbReference type="STRING" id="51240.A0A2I4ENY9"/>
<dbReference type="Gene3D" id="3.40.50.300">
    <property type="entry name" value="P-loop containing nucleotide triphosphate hydrolases"/>
    <property type="match status" value="1"/>
</dbReference>
<keyword evidence="3" id="KW-0378">Hydrolase</keyword>
<dbReference type="GO" id="GO:0005524">
    <property type="term" value="F:ATP binding"/>
    <property type="evidence" value="ECO:0007669"/>
    <property type="project" value="InterPro"/>
</dbReference>
<dbReference type="Proteomes" id="UP000235220">
    <property type="component" value="Chromosome 11"/>
</dbReference>
<dbReference type="GO" id="GO:0006950">
    <property type="term" value="P:response to stress"/>
    <property type="evidence" value="ECO:0007669"/>
    <property type="project" value="UniProtKB-ARBA"/>
</dbReference>
<accession>A0A2I4ENY9</accession>
<dbReference type="AlphaFoldDB" id="A0A2I4ENY9"/>
<dbReference type="InterPro" id="IPR003959">
    <property type="entry name" value="ATPase_AAA_core"/>
</dbReference>